<feature type="domain" description="EAL" evidence="1">
    <location>
        <begin position="155"/>
        <end position="435"/>
    </location>
</feature>
<dbReference type="InterPro" id="IPR035919">
    <property type="entry name" value="EAL_sf"/>
</dbReference>
<protein>
    <recommendedName>
        <fullName evidence="1">EAL domain-containing protein</fullName>
    </recommendedName>
</protein>
<dbReference type="SMART" id="SM00052">
    <property type="entry name" value="EAL"/>
    <property type="match status" value="1"/>
</dbReference>
<dbReference type="PANTHER" id="PTHR33121">
    <property type="entry name" value="CYCLIC DI-GMP PHOSPHODIESTERASE PDEF"/>
    <property type="match status" value="1"/>
</dbReference>
<dbReference type="CDD" id="cd01948">
    <property type="entry name" value="EAL"/>
    <property type="match status" value="1"/>
</dbReference>
<comment type="caution">
    <text evidence="2">The sequence shown here is derived from an EMBL/GenBank/DDBJ whole genome shotgun (WGS) entry which is preliminary data.</text>
</comment>
<accession>A0A2N4UW63</accession>
<dbReference type="Gene3D" id="3.20.20.450">
    <property type="entry name" value="EAL domain"/>
    <property type="match status" value="1"/>
</dbReference>
<dbReference type="InterPro" id="IPR001633">
    <property type="entry name" value="EAL_dom"/>
</dbReference>
<name>A0A2N4UW63_9GAMM</name>
<evidence type="ECO:0000259" key="1">
    <source>
        <dbReference type="PROSITE" id="PS50883"/>
    </source>
</evidence>
<organism evidence="2 3">
    <name type="scientific">Photobacterium carnosum</name>
    <dbReference type="NCBI Taxonomy" id="2023717"/>
    <lineage>
        <taxon>Bacteria</taxon>
        <taxon>Pseudomonadati</taxon>
        <taxon>Pseudomonadota</taxon>
        <taxon>Gammaproteobacteria</taxon>
        <taxon>Vibrionales</taxon>
        <taxon>Vibrionaceae</taxon>
        <taxon>Photobacterium</taxon>
    </lineage>
</organism>
<dbReference type="GO" id="GO:0071111">
    <property type="term" value="F:cyclic-guanylate-specific phosphodiesterase activity"/>
    <property type="evidence" value="ECO:0007669"/>
    <property type="project" value="InterPro"/>
</dbReference>
<evidence type="ECO:0000313" key="2">
    <source>
        <dbReference type="EMBL" id="PLC59260.1"/>
    </source>
</evidence>
<dbReference type="PANTHER" id="PTHR33121:SF70">
    <property type="entry name" value="SIGNALING PROTEIN YKOW"/>
    <property type="match status" value="1"/>
</dbReference>
<gene>
    <name evidence="2" type="ORF">CIK00_03055</name>
</gene>
<dbReference type="InterPro" id="IPR050706">
    <property type="entry name" value="Cyclic-di-GMP_PDE-like"/>
</dbReference>
<keyword evidence="3" id="KW-1185">Reference proteome</keyword>
<dbReference type="Proteomes" id="UP000234420">
    <property type="component" value="Unassembled WGS sequence"/>
</dbReference>
<sequence length="435" mass="49973">MVLQKFKLYEELTARIDKGKEFYLVIVDVIDAHLHKDILGDLVFTSVMNDVALWVLQLAHKSMKNKNIMAFEYGYSQIALICSGQTNPHIRAKFQTLLEYGYCHSTTTISHLFNVSYKVAIFNEQSDISAQELLEDVEPPKPCNSTDEEFNSEKYTFSKLDLLNAMKNNELELWFQTKVDLKTNKEMGVESLLRWRHPDYGVLSPVDFLYWFKFYTLQCDLDKWVITTAFNHSQTWVAKGEMTQIAVNIDGSSLNQRHCNLVDFIRESAAIFKIRPELIEFEIVETQVIEKNSKIHHALMDISSQGFSIAIDDFGTGTSNINYLMYLPINTIKLDRFFCTNLNYQDLDIRSILKLESRKSIPRVIIKKALAAHKSMNQTSLSTLTRSTVDLLLCTDHKIVAEGIETHEQAVIMHSLGCDIGQGYYFGYPEPRIKG</sequence>
<dbReference type="SUPFAM" id="SSF141868">
    <property type="entry name" value="EAL domain-like"/>
    <property type="match status" value="2"/>
</dbReference>
<dbReference type="PROSITE" id="PS50883">
    <property type="entry name" value="EAL"/>
    <property type="match status" value="1"/>
</dbReference>
<evidence type="ECO:0000313" key="3">
    <source>
        <dbReference type="Proteomes" id="UP000234420"/>
    </source>
</evidence>
<dbReference type="Pfam" id="PF00563">
    <property type="entry name" value="EAL"/>
    <property type="match status" value="2"/>
</dbReference>
<proteinExistence type="predicted"/>
<dbReference type="EMBL" id="NPIB01000002">
    <property type="protein sequence ID" value="PLC59260.1"/>
    <property type="molecule type" value="Genomic_DNA"/>
</dbReference>
<dbReference type="AlphaFoldDB" id="A0A2N4UW63"/>
<reference evidence="2 3" key="1">
    <citation type="journal article" date="2018" name="Syst. Appl. Microbiol.">
        <title>Photobacterium carnosum sp. nov., isolated from spoiled modified atmosphere packaged poultry meat.</title>
        <authorList>
            <person name="Hilgarth M."/>
            <person name="Fuertes S."/>
            <person name="Ehrmann M."/>
            <person name="Vogel R.F."/>
        </authorList>
    </citation>
    <scope>NUCLEOTIDE SEQUENCE [LARGE SCALE GENOMIC DNA]</scope>
    <source>
        <strain evidence="2 3">TMW 2.2021</strain>
    </source>
</reference>
<dbReference type="RefSeq" id="WP_101767463.1">
    <property type="nucleotide sequence ID" value="NZ_BPPU01000003.1"/>
</dbReference>
<dbReference type="GeneID" id="69965903"/>